<dbReference type="OrthoDB" id="5183197at2"/>
<feature type="transmembrane region" description="Helical" evidence="1">
    <location>
        <begin position="32"/>
        <end position="52"/>
    </location>
</feature>
<reference evidence="2 3" key="1">
    <citation type="submission" date="2018-08" db="EMBL/GenBank/DDBJ databases">
        <title>Sequencing the genomes of 1000 actinobacteria strains.</title>
        <authorList>
            <person name="Klenk H.-P."/>
        </authorList>
    </citation>
    <scope>NUCLEOTIDE SEQUENCE [LARGE SCALE GENOMIC DNA]</scope>
    <source>
        <strain evidence="2 3">DSM 44099</strain>
    </source>
</reference>
<feature type="transmembrane region" description="Helical" evidence="1">
    <location>
        <begin position="86"/>
        <end position="106"/>
    </location>
</feature>
<evidence type="ECO:0000256" key="1">
    <source>
        <dbReference type="SAM" id="Phobius"/>
    </source>
</evidence>
<keyword evidence="1" id="KW-0472">Membrane</keyword>
<evidence type="ECO:0000313" key="3">
    <source>
        <dbReference type="Proteomes" id="UP000256913"/>
    </source>
</evidence>
<comment type="caution">
    <text evidence="2">The sequence shown here is derived from an EMBL/GenBank/DDBJ whole genome shotgun (WGS) entry which is preliminary data.</text>
</comment>
<feature type="transmembrane region" description="Helical" evidence="1">
    <location>
        <begin position="279"/>
        <end position="299"/>
    </location>
</feature>
<feature type="transmembrane region" description="Helical" evidence="1">
    <location>
        <begin position="145"/>
        <end position="167"/>
    </location>
</feature>
<organism evidence="2 3">
    <name type="scientific">Asanoa ferruginea</name>
    <dbReference type="NCBI Taxonomy" id="53367"/>
    <lineage>
        <taxon>Bacteria</taxon>
        <taxon>Bacillati</taxon>
        <taxon>Actinomycetota</taxon>
        <taxon>Actinomycetes</taxon>
        <taxon>Micromonosporales</taxon>
        <taxon>Micromonosporaceae</taxon>
        <taxon>Asanoa</taxon>
    </lineage>
</organism>
<dbReference type="Proteomes" id="UP000256913">
    <property type="component" value="Unassembled WGS sequence"/>
</dbReference>
<feature type="transmembrane region" description="Helical" evidence="1">
    <location>
        <begin position="112"/>
        <end position="133"/>
    </location>
</feature>
<feature type="transmembrane region" description="Helical" evidence="1">
    <location>
        <begin position="236"/>
        <end position="258"/>
    </location>
</feature>
<feature type="transmembrane region" description="Helical" evidence="1">
    <location>
        <begin position="207"/>
        <end position="230"/>
    </location>
</feature>
<evidence type="ECO:0000313" key="2">
    <source>
        <dbReference type="EMBL" id="REF96727.1"/>
    </source>
</evidence>
<feature type="transmembrane region" description="Helical" evidence="1">
    <location>
        <begin position="173"/>
        <end position="195"/>
    </location>
</feature>
<evidence type="ECO:0008006" key="4">
    <source>
        <dbReference type="Google" id="ProtNLM"/>
    </source>
</evidence>
<keyword evidence="1" id="KW-1133">Transmembrane helix</keyword>
<gene>
    <name evidence="2" type="ORF">DFJ67_2718</name>
</gene>
<keyword evidence="3" id="KW-1185">Reference proteome</keyword>
<keyword evidence="1" id="KW-0812">Transmembrane</keyword>
<dbReference type="RefSeq" id="WP_116068195.1">
    <property type="nucleotide sequence ID" value="NZ_BONB01000111.1"/>
</dbReference>
<dbReference type="EMBL" id="QUMQ01000001">
    <property type="protein sequence ID" value="REF96727.1"/>
    <property type="molecule type" value="Genomic_DNA"/>
</dbReference>
<dbReference type="AlphaFoldDB" id="A0A3D9ZHK9"/>
<proteinExistence type="predicted"/>
<name>A0A3D9ZHK9_9ACTN</name>
<sequence length="300" mass="30510">MFPSGSTEAAAESAAPTDDDLDEIEITPVRPALSVAIAAFAALVGVGLVFGAQSSSPGARGAFALVLAGVQVLYVLAWLMATRPPALLVVGGICLVVAGWSDLTAVRSAEPGLAPLIYIALAGVAATVISQVIRPADRRRISESLRATLALVVGVVAFAALIMLSRVPLGTQVIFLCVTASAVALVIARLVDAVYPKPRLAPQVARGAAGVIFGAMAGTLLSAVIGSYLYTFSPTSAAVVGLVTAVFAVLADLAVDYAEAGRQMAGDLPTLWVARHMQGPLGGFALAAPAAYIMTVLFLT</sequence>
<protein>
    <recommendedName>
        <fullName evidence="4">CDP-diglyceride synthetase</fullName>
    </recommendedName>
</protein>
<feature type="transmembrane region" description="Helical" evidence="1">
    <location>
        <begin position="58"/>
        <end position="79"/>
    </location>
</feature>
<accession>A0A3D9ZHK9</accession>